<feature type="domain" description="Nucleotidyl transferase" evidence="5">
    <location>
        <begin position="24"/>
        <end position="284"/>
    </location>
</feature>
<dbReference type="InterPro" id="IPR005835">
    <property type="entry name" value="NTP_transferase_dom"/>
</dbReference>
<reference evidence="7 8" key="2">
    <citation type="submission" date="2024-06" db="EMBL/GenBank/DDBJ databases">
        <title>Thioclava kandeliae sp. nov. from a rhizosphere soil sample of Kandelia candel in a mangrove.</title>
        <authorList>
            <person name="Mu T."/>
        </authorList>
    </citation>
    <scope>NUCLEOTIDE SEQUENCE [LARGE SCALE GENOMIC DNA]</scope>
    <source>
        <strain evidence="7 8">CPCC 100088</strain>
    </source>
</reference>
<dbReference type="InterPro" id="IPR056818">
    <property type="entry name" value="GlmU/GlgC-like_hexapep"/>
</dbReference>
<proteinExistence type="inferred from homology"/>
<evidence type="ECO:0000259" key="6">
    <source>
        <dbReference type="Pfam" id="PF24894"/>
    </source>
</evidence>
<dbReference type="Gene3D" id="2.160.10.10">
    <property type="entry name" value="Hexapeptide repeat proteins"/>
    <property type="match status" value="1"/>
</dbReference>
<name>A0ABV1SJE6_9RHOB</name>
<keyword evidence="8" id="KW-1185">Reference proteome</keyword>
<dbReference type="InterPro" id="IPR011831">
    <property type="entry name" value="ADP-Glc_PPase"/>
</dbReference>
<dbReference type="Pfam" id="PF00483">
    <property type="entry name" value="NTP_transferase"/>
    <property type="match status" value="1"/>
</dbReference>
<protein>
    <submittedName>
        <fullName evidence="7">Sugar phosphate nucleotidyltransferase</fullName>
    </submittedName>
</protein>
<dbReference type="PANTHER" id="PTHR43523:SF2">
    <property type="entry name" value="GLUCOSE-1-PHOSPHATE ADENYLYLTRANSFERASE"/>
    <property type="match status" value="1"/>
</dbReference>
<dbReference type="EMBL" id="JAYWLC010000014">
    <property type="protein sequence ID" value="MER5173021.1"/>
    <property type="molecule type" value="Genomic_DNA"/>
</dbReference>
<sequence>MPVHDARLPDFPNAHPATFTDCHAVLLAGGRGSRLFELTETLCKPAVPFGTGRIVDYVLSSLVQSGLRRVTVATQYAPEVLERHLQDGWANRFERLSLRFGPTLAQDETGYTGTADAVFRNIAQIDAQSPRDVVILAADHVYQMDFGAMIAAHRASGAAATVAVTPVRREDASEFGIAAVDAQRHVTAFHEKPKVAPVMPDDPSRALASMGIYVFDWAWLRAVLIADAKRPDSRHDFGHDILPEALAQGALSAYALPDLPDGRAAYWRDVGTLDAYRKAQLDLRRGLVPRGLLTSPAAPWSASLCGSKGSIILPGAHVAQNCRLTDCIIGPRASLPAGIVIGEDPEEDARWFRRTDAGTTLVTARMLLRRAEARPRRYPAATVWATSAKAASLPRLLKV</sequence>
<evidence type="ECO:0000259" key="5">
    <source>
        <dbReference type="Pfam" id="PF00483"/>
    </source>
</evidence>
<evidence type="ECO:0000256" key="4">
    <source>
        <dbReference type="ARBA" id="ARBA00023056"/>
    </source>
</evidence>
<keyword evidence="4" id="KW-0320">Glycogen biosynthesis</keyword>
<comment type="caution">
    <text evidence="7">The sequence shown here is derived from an EMBL/GenBank/DDBJ whole genome shotgun (WGS) entry which is preliminary data.</text>
</comment>
<dbReference type="RefSeq" id="WP_350938188.1">
    <property type="nucleotide sequence ID" value="NZ_JAYWLC010000014.1"/>
</dbReference>
<dbReference type="SUPFAM" id="SSF53448">
    <property type="entry name" value="Nucleotide-diphospho-sugar transferases"/>
    <property type="match status" value="1"/>
</dbReference>
<dbReference type="PANTHER" id="PTHR43523">
    <property type="entry name" value="GLUCOSE-1-PHOSPHATE ADENYLYLTRANSFERASE-RELATED"/>
    <property type="match status" value="1"/>
</dbReference>
<dbReference type="Gene3D" id="3.90.550.10">
    <property type="entry name" value="Spore Coat Polysaccharide Biosynthesis Protein SpsA, Chain A"/>
    <property type="match status" value="1"/>
</dbReference>
<evidence type="ECO:0000256" key="3">
    <source>
        <dbReference type="ARBA" id="ARBA00022695"/>
    </source>
</evidence>
<evidence type="ECO:0000256" key="1">
    <source>
        <dbReference type="ARBA" id="ARBA00010443"/>
    </source>
</evidence>
<keyword evidence="2" id="KW-0808">Transferase</keyword>
<evidence type="ECO:0000313" key="8">
    <source>
        <dbReference type="Proteomes" id="UP001438953"/>
    </source>
</evidence>
<evidence type="ECO:0000256" key="2">
    <source>
        <dbReference type="ARBA" id="ARBA00022679"/>
    </source>
</evidence>
<organism evidence="7 8">
    <name type="scientific">Thioclava kandeliae</name>
    <dbReference type="NCBI Taxonomy" id="3070818"/>
    <lineage>
        <taxon>Bacteria</taxon>
        <taxon>Pseudomonadati</taxon>
        <taxon>Pseudomonadota</taxon>
        <taxon>Alphaproteobacteria</taxon>
        <taxon>Rhodobacterales</taxon>
        <taxon>Paracoccaceae</taxon>
        <taxon>Thioclava</taxon>
    </lineage>
</organism>
<dbReference type="Pfam" id="PF24894">
    <property type="entry name" value="Hexapep_GlmU"/>
    <property type="match status" value="1"/>
</dbReference>
<dbReference type="Proteomes" id="UP001438953">
    <property type="component" value="Unassembled WGS sequence"/>
</dbReference>
<feature type="domain" description="Glucose-1-phosphate adenylyltransferase/Bifunctional protein GlmU-like C-terminal hexapeptide" evidence="6">
    <location>
        <begin position="308"/>
        <end position="362"/>
    </location>
</feature>
<gene>
    <name evidence="7" type="ORF">VSX56_14690</name>
</gene>
<evidence type="ECO:0000313" key="7">
    <source>
        <dbReference type="EMBL" id="MER5173021.1"/>
    </source>
</evidence>
<comment type="similarity">
    <text evidence="1">Belongs to the bacterial/plant glucose-1-phosphate adenylyltransferase family.</text>
</comment>
<reference evidence="7 8" key="1">
    <citation type="submission" date="2024-01" db="EMBL/GenBank/DDBJ databases">
        <authorList>
            <person name="Deng Y."/>
            <person name="Su J."/>
        </authorList>
    </citation>
    <scope>NUCLEOTIDE SEQUENCE [LARGE SCALE GENOMIC DNA]</scope>
    <source>
        <strain evidence="7 8">CPCC 100088</strain>
    </source>
</reference>
<accession>A0ABV1SJE6</accession>
<keyword evidence="3" id="KW-0548">Nucleotidyltransferase</keyword>
<dbReference type="InterPro" id="IPR029044">
    <property type="entry name" value="Nucleotide-diphossugar_trans"/>
</dbReference>